<feature type="domain" description="VWFA" evidence="2">
    <location>
        <begin position="95"/>
        <end position="292"/>
    </location>
</feature>
<keyword evidence="1" id="KW-0812">Transmembrane</keyword>
<accession>A0A5C1QLV6</accession>
<dbReference type="CDD" id="cd00198">
    <property type="entry name" value="vWFA"/>
    <property type="match status" value="1"/>
</dbReference>
<protein>
    <submittedName>
        <fullName evidence="3">VWA domain-containing protein</fullName>
    </submittedName>
</protein>
<keyword evidence="4" id="KW-1185">Reference proteome</keyword>
<keyword evidence="1" id="KW-1133">Transmembrane helix</keyword>
<dbReference type="AlphaFoldDB" id="A0A5C1QLV6"/>
<evidence type="ECO:0000259" key="2">
    <source>
        <dbReference type="PROSITE" id="PS50234"/>
    </source>
</evidence>
<keyword evidence="1" id="KW-0472">Membrane</keyword>
<reference evidence="3 4" key="1">
    <citation type="submission" date="2019-02" db="EMBL/GenBank/DDBJ databases">
        <title>Complete Genome Sequence and Methylome Analysis of free living Spirochaetas.</title>
        <authorList>
            <person name="Fomenkov A."/>
            <person name="Dubinina G."/>
            <person name="Leshcheva N."/>
            <person name="Mikheeva N."/>
            <person name="Grabovich M."/>
            <person name="Vincze T."/>
            <person name="Roberts R.J."/>
        </authorList>
    </citation>
    <scope>NUCLEOTIDE SEQUENCE [LARGE SCALE GENOMIC DNA]</scope>
    <source>
        <strain evidence="3 4">K2</strain>
    </source>
</reference>
<dbReference type="Pfam" id="PF13519">
    <property type="entry name" value="VWA_2"/>
    <property type="match status" value="1"/>
</dbReference>
<dbReference type="KEGG" id="ock:EXM22_05800"/>
<proteinExistence type="predicted"/>
<dbReference type="Proteomes" id="UP000324209">
    <property type="component" value="Chromosome"/>
</dbReference>
<organism evidence="3 4">
    <name type="scientific">Oceanispirochaeta crateris</name>
    <dbReference type="NCBI Taxonomy" id="2518645"/>
    <lineage>
        <taxon>Bacteria</taxon>
        <taxon>Pseudomonadati</taxon>
        <taxon>Spirochaetota</taxon>
        <taxon>Spirochaetia</taxon>
        <taxon>Spirochaetales</taxon>
        <taxon>Spirochaetaceae</taxon>
        <taxon>Oceanispirochaeta</taxon>
    </lineage>
</organism>
<feature type="transmembrane region" description="Helical" evidence="1">
    <location>
        <begin position="341"/>
        <end position="358"/>
    </location>
</feature>
<evidence type="ECO:0000256" key="1">
    <source>
        <dbReference type="SAM" id="Phobius"/>
    </source>
</evidence>
<dbReference type="SUPFAM" id="SSF53300">
    <property type="entry name" value="vWA-like"/>
    <property type="match status" value="1"/>
</dbReference>
<dbReference type="EMBL" id="CP036150">
    <property type="protein sequence ID" value="QEN07526.1"/>
    <property type="molecule type" value="Genomic_DNA"/>
</dbReference>
<dbReference type="OrthoDB" id="366583at2"/>
<evidence type="ECO:0000313" key="3">
    <source>
        <dbReference type="EMBL" id="QEN07526.1"/>
    </source>
</evidence>
<gene>
    <name evidence="3" type="ORF">EXM22_05800</name>
</gene>
<name>A0A5C1QLV6_9SPIO</name>
<evidence type="ECO:0000313" key="4">
    <source>
        <dbReference type="Proteomes" id="UP000324209"/>
    </source>
</evidence>
<dbReference type="PROSITE" id="PS50234">
    <property type="entry name" value="VWFA"/>
    <property type="match status" value="1"/>
</dbReference>
<dbReference type="RefSeq" id="WP_149485606.1">
    <property type="nucleotide sequence ID" value="NZ_CP036150.1"/>
</dbReference>
<sequence>MKNNYKRLYSILMIFWVLSPLYSQENVAITGVDTSKMLKNGLIHLYVSFADTITEEDLPGKEDFILNEFDFDSDEWKEEEIKDVQYNGFKQEEISFILLIDNSGSMYDTLAGIPTEENDSQRIFFVLKALQDLFSSTREFKDSLALYTFNTNIEKISSFTSDRNQLLNSLSQITQPTAEESYTELYRAMQLASDELSKRPGRKVLILLSDGENYTYSENKKTPHPLWGNNLIQIEDVESSLQKRGITLYTIHYARSSDPSLVQVSTQSGGSSYPVASKDELLLAYREIHSKINREFRVSYKPKVSNFRERLVSVSASNKGTSPEFSFRWETFWGLTPVLPWWVYCVLTLLSLMIVFIIHKTPFEKIYTFPHLEVLSPYESEKTIIQISENKTMIAVGREQTVIMDEGEFKNKNDDETGITIIKGPDGKYQMEADHEIMVNNKTVISRELEPGDVIRSEGTLIIFDEPEEDKK</sequence>
<dbReference type="InterPro" id="IPR036465">
    <property type="entry name" value="vWFA_dom_sf"/>
</dbReference>
<dbReference type="InterPro" id="IPR002035">
    <property type="entry name" value="VWF_A"/>
</dbReference>
<dbReference type="SMART" id="SM00327">
    <property type="entry name" value="VWA"/>
    <property type="match status" value="1"/>
</dbReference>
<dbReference type="Gene3D" id="3.40.50.410">
    <property type="entry name" value="von Willebrand factor, type A domain"/>
    <property type="match status" value="1"/>
</dbReference>